<dbReference type="PANTHER" id="PTHR11516">
    <property type="entry name" value="PYRUVATE DEHYDROGENASE E1 COMPONENT, ALPHA SUBUNIT BACTERIAL AND ORGANELLAR"/>
    <property type="match status" value="1"/>
</dbReference>
<dbReference type="Proteomes" id="UP000245461">
    <property type="component" value="Unassembled WGS sequence"/>
</dbReference>
<organism evidence="7 8">
    <name type="scientific">Zavarzinia aquatilis</name>
    <dbReference type="NCBI Taxonomy" id="2211142"/>
    <lineage>
        <taxon>Bacteria</taxon>
        <taxon>Pseudomonadati</taxon>
        <taxon>Pseudomonadota</taxon>
        <taxon>Alphaproteobacteria</taxon>
        <taxon>Rhodospirillales</taxon>
        <taxon>Zavarziniaceae</taxon>
        <taxon>Zavarzinia</taxon>
    </lineage>
</organism>
<comment type="caution">
    <text evidence="7">The sequence shown here is derived from an EMBL/GenBank/DDBJ whole genome shotgun (WGS) entry which is preliminary data.</text>
</comment>
<feature type="domain" description="Dehydrogenase E1 component" evidence="6">
    <location>
        <begin position="13"/>
        <end position="311"/>
    </location>
</feature>
<comment type="catalytic activity">
    <reaction evidence="5">
        <text>N(6)-[(R)-lipoyl]-L-lysyl-[protein] + pyruvate + H(+) = N(6)-[(R)-S(8)-acetyldihydrolipoyl]-L-lysyl-[protein] + CO2</text>
        <dbReference type="Rhea" id="RHEA:19189"/>
        <dbReference type="Rhea" id="RHEA-COMP:10474"/>
        <dbReference type="Rhea" id="RHEA-COMP:10478"/>
        <dbReference type="ChEBI" id="CHEBI:15361"/>
        <dbReference type="ChEBI" id="CHEBI:15378"/>
        <dbReference type="ChEBI" id="CHEBI:16526"/>
        <dbReference type="ChEBI" id="CHEBI:83099"/>
        <dbReference type="ChEBI" id="CHEBI:83111"/>
        <dbReference type="EC" id="1.2.4.1"/>
    </reaction>
</comment>
<accession>A0A317E310</accession>
<keyword evidence="3" id="KW-0786">Thiamine pyrophosphate</keyword>
<evidence type="ECO:0000259" key="6">
    <source>
        <dbReference type="Pfam" id="PF00676"/>
    </source>
</evidence>
<keyword evidence="2" id="KW-0560">Oxidoreductase</keyword>
<gene>
    <name evidence="7" type="ORF">DKG74_16985</name>
</gene>
<dbReference type="OrthoDB" id="9766715at2"/>
<evidence type="ECO:0000256" key="2">
    <source>
        <dbReference type="ARBA" id="ARBA00023002"/>
    </source>
</evidence>
<evidence type="ECO:0000313" key="7">
    <source>
        <dbReference type="EMBL" id="PWR19485.1"/>
    </source>
</evidence>
<dbReference type="GO" id="GO:0006086">
    <property type="term" value="P:pyruvate decarboxylation to acetyl-CoA"/>
    <property type="evidence" value="ECO:0007669"/>
    <property type="project" value="TreeGrafter"/>
</dbReference>
<dbReference type="RefSeq" id="WP_109907367.1">
    <property type="nucleotide sequence ID" value="NZ_QGLE01000011.1"/>
</dbReference>
<dbReference type="Pfam" id="PF00676">
    <property type="entry name" value="E1_dh"/>
    <property type="match status" value="1"/>
</dbReference>
<evidence type="ECO:0000256" key="4">
    <source>
        <dbReference type="ARBA" id="ARBA00025211"/>
    </source>
</evidence>
<comment type="cofactor">
    <cofactor evidence="1">
        <name>thiamine diphosphate</name>
        <dbReference type="ChEBI" id="CHEBI:58937"/>
    </cofactor>
</comment>
<evidence type="ECO:0000256" key="5">
    <source>
        <dbReference type="ARBA" id="ARBA00051231"/>
    </source>
</evidence>
<dbReference type="SUPFAM" id="SSF52518">
    <property type="entry name" value="Thiamin diphosphate-binding fold (THDP-binding)"/>
    <property type="match status" value="1"/>
</dbReference>
<name>A0A317E310_9PROT</name>
<dbReference type="InterPro" id="IPR029061">
    <property type="entry name" value="THDP-binding"/>
</dbReference>
<dbReference type="Gene3D" id="3.40.50.970">
    <property type="match status" value="1"/>
</dbReference>
<dbReference type="CDD" id="cd02000">
    <property type="entry name" value="TPP_E1_PDC_ADC_BCADC"/>
    <property type="match status" value="1"/>
</dbReference>
<comment type="function">
    <text evidence="4">The pyruvate dehydrogenase complex catalyzes the overall conversion of pyruvate to acetyl-CoA and CO(2). It contains multiple copies of three enzymatic components: pyruvate dehydrogenase (E1), dihydrolipoamide acetyltransferase (E2) and lipoamide dehydrogenase (E3).</text>
</comment>
<protein>
    <submittedName>
        <fullName evidence="7">ABC transporter substrate-binding protein</fullName>
    </submittedName>
</protein>
<dbReference type="InterPro" id="IPR050642">
    <property type="entry name" value="PDH_E1_Alpha_Subunit"/>
</dbReference>
<keyword evidence="8" id="KW-1185">Reference proteome</keyword>
<proteinExistence type="predicted"/>
<dbReference type="GO" id="GO:0004739">
    <property type="term" value="F:pyruvate dehydrogenase (acetyl-transferring) activity"/>
    <property type="evidence" value="ECO:0007669"/>
    <property type="project" value="UniProtKB-EC"/>
</dbReference>
<evidence type="ECO:0000256" key="1">
    <source>
        <dbReference type="ARBA" id="ARBA00001964"/>
    </source>
</evidence>
<dbReference type="PANTHER" id="PTHR11516:SF60">
    <property type="entry name" value="PYRUVATE DEHYDROGENASE E1 COMPONENT SUBUNIT ALPHA"/>
    <property type="match status" value="1"/>
</dbReference>
<reference evidence="7 8" key="1">
    <citation type="submission" date="2018-05" db="EMBL/GenBank/DDBJ databases">
        <title>Zavarzinia sp. HR-AS.</title>
        <authorList>
            <person name="Lee Y."/>
            <person name="Jeon C.O."/>
        </authorList>
    </citation>
    <scope>NUCLEOTIDE SEQUENCE [LARGE SCALE GENOMIC DNA]</scope>
    <source>
        <strain evidence="7 8">HR-AS</strain>
    </source>
</reference>
<evidence type="ECO:0000256" key="3">
    <source>
        <dbReference type="ARBA" id="ARBA00023052"/>
    </source>
</evidence>
<dbReference type="AlphaFoldDB" id="A0A317E310"/>
<dbReference type="InterPro" id="IPR001017">
    <property type="entry name" value="DH_E1"/>
</dbReference>
<sequence length="322" mass="34103">MQLSREDLLLAYRRMRRIRDFEDRVHVEFATGELPGFVHLYAGEEASAVGVCMNLTDEDMIASTHRGHGHCLAKDTDATGMMLELYGRKDGICGGKGGSMHIADLSKGMMGANGIVGGGPPLICGAALTAKTLGTGNVAVAFTGDGGSNQGTTFEALNFAAVLKLPAIFVFENNGYAETTASQWSVACKDIVNRAAAFGMPGVSVDGTDFFAVWSAAREAVERARGGGGPTLMEVKVPRFYGHFEGDAETYRADGEVAALKRDHDCLKIFRGRVTEAGLLSNADLDTVDAEVAAEIEAAVALAKVSPLPGPEDLVTDVYVRY</sequence>
<dbReference type="EMBL" id="QGLE01000011">
    <property type="protein sequence ID" value="PWR19485.1"/>
    <property type="molecule type" value="Genomic_DNA"/>
</dbReference>
<evidence type="ECO:0000313" key="8">
    <source>
        <dbReference type="Proteomes" id="UP000245461"/>
    </source>
</evidence>